<dbReference type="OrthoDB" id="74545at2759"/>
<keyword evidence="2" id="KW-1185">Reference proteome</keyword>
<sequence length="904" mass="102655">MASAVLRHVTNKKLAKLEARQTKFESQYQDLVNSKSKHVDSLQYSRQLLNAIKKLGIADKDDPKLANISLFLTQAQFDASVPSDTLLEWQTQLEHLLNVRRTRYEYASLFGKLVTEWLENPNDANKQLAGLEIDETAMDVETESAEFNHVGRKEMHEQRKVWEQFAFSDRDVDPVPLHDYLTALFGESDFGMSDTDADTDVDPDKDRLAVTPLDELRKGMAMQISPLDSEGLKKTIQGLLKSDLFAGPKRAALLDLKERSAVLDEMVDVLNIELKTLQDWQWEEAGVPVVLRRQVNGKYRFFMDEEIHQALLLHYVGSSIASHLKILFRNFYIKARVTKGTTAMTEEQIKRRAYFLQQIRRENGSYSPRLNEPSISVVSARAKKYHNTYFLMQMPDSIEDGVADYSGEDNNTTSKNPMEIKQSLLEDLTADMHLRLEVHKQFCVLQSDFKWFGPSLPHNTILTVLKFFGLPKKLLSLCRAFLKVPIVFAQDGPGSDPVTRKAGVPMSHVLSDTMSEAVLFCLDVAVNKATEGGNLIRFHDDLWFWGDSDQCKVTWSTINEFCRVTGLELNMEKTGSVNMGTSTSINHSLDGLPEGAITWGFLKLDPQEHRWVVDRVKVDAHIDELRHQLGQCRSTFAFVQAWNAYVGRFFVNNFARPANCHGPAHLQSVLETFQYIQQQLFPSGSVTTHLMDKLKARFGVDDIPAGFLYFPTELGGLNLRNLFLPLMSRARAIDESLGSDKQPKKHDHLSPEAQLEWVLSQERHNYDVAKTHFEREKGSFLTLGGWKHDGWKPADADTFFSFEEYQTFRDELSEPLSAALQKLREQPPKVSVHISAESKQALREVAALLPEKRGWNGNVVNQLLIALYGPEIIQRFGSLCIADRELLPVGLVNVLRGEKVRWAG</sequence>
<name>A0A9P4MJZ1_9PEZI</name>
<dbReference type="AlphaFoldDB" id="A0A9P4MJZ1"/>
<organism evidence="1 2">
    <name type="scientific">Myriangium duriaei CBS 260.36</name>
    <dbReference type="NCBI Taxonomy" id="1168546"/>
    <lineage>
        <taxon>Eukaryota</taxon>
        <taxon>Fungi</taxon>
        <taxon>Dikarya</taxon>
        <taxon>Ascomycota</taxon>
        <taxon>Pezizomycotina</taxon>
        <taxon>Dothideomycetes</taxon>
        <taxon>Dothideomycetidae</taxon>
        <taxon>Myriangiales</taxon>
        <taxon>Myriangiaceae</taxon>
        <taxon>Myriangium</taxon>
    </lineage>
</organism>
<dbReference type="EMBL" id="ML996082">
    <property type="protein sequence ID" value="KAF2155728.1"/>
    <property type="molecule type" value="Genomic_DNA"/>
</dbReference>
<gene>
    <name evidence="1" type="ORF">K461DRAFT_274749</name>
</gene>
<dbReference type="PANTHER" id="PTHR37015">
    <property type="entry name" value="REVERSE TRANSCRIPTASE DOMAIN-CONTAINING PROTEIN"/>
    <property type="match status" value="1"/>
</dbReference>
<dbReference type="PANTHER" id="PTHR37015:SF2">
    <property type="entry name" value="REVERSE TRANSCRIPTASE DOMAIN-CONTAINING PROTEIN"/>
    <property type="match status" value="1"/>
</dbReference>
<proteinExistence type="predicted"/>
<comment type="caution">
    <text evidence="1">The sequence shown here is derived from an EMBL/GenBank/DDBJ whole genome shotgun (WGS) entry which is preliminary data.</text>
</comment>
<protein>
    <recommendedName>
        <fullName evidence="3">Reverse transcriptase domain-containing protein</fullName>
    </recommendedName>
</protein>
<evidence type="ECO:0000313" key="1">
    <source>
        <dbReference type="EMBL" id="KAF2155728.1"/>
    </source>
</evidence>
<reference evidence="1" key="1">
    <citation type="journal article" date="2020" name="Stud. Mycol.">
        <title>101 Dothideomycetes genomes: a test case for predicting lifestyles and emergence of pathogens.</title>
        <authorList>
            <person name="Haridas S."/>
            <person name="Albert R."/>
            <person name="Binder M."/>
            <person name="Bloem J."/>
            <person name="Labutti K."/>
            <person name="Salamov A."/>
            <person name="Andreopoulos B."/>
            <person name="Baker S."/>
            <person name="Barry K."/>
            <person name="Bills G."/>
            <person name="Bluhm B."/>
            <person name="Cannon C."/>
            <person name="Castanera R."/>
            <person name="Culley D."/>
            <person name="Daum C."/>
            <person name="Ezra D."/>
            <person name="Gonzalez J."/>
            <person name="Henrissat B."/>
            <person name="Kuo A."/>
            <person name="Liang C."/>
            <person name="Lipzen A."/>
            <person name="Lutzoni F."/>
            <person name="Magnuson J."/>
            <person name="Mondo S."/>
            <person name="Nolan M."/>
            <person name="Ohm R."/>
            <person name="Pangilinan J."/>
            <person name="Park H.-J."/>
            <person name="Ramirez L."/>
            <person name="Alfaro M."/>
            <person name="Sun H."/>
            <person name="Tritt A."/>
            <person name="Yoshinaga Y."/>
            <person name="Zwiers L.-H."/>
            <person name="Turgeon B."/>
            <person name="Goodwin S."/>
            <person name="Spatafora J."/>
            <person name="Crous P."/>
            <person name="Grigoriev I."/>
        </authorList>
    </citation>
    <scope>NUCLEOTIDE SEQUENCE</scope>
    <source>
        <strain evidence="1">CBS 260.36</strain>
    </source>
</reference>
<evidence type="ECO:0008006" key="3">
    <source>
        <dbReference type="Google" id="ProtNLM"/>
    </source>
</evidence>
<accession>A0A9P4MJZ1</accession>
<dbReference type="Proteomes" id="UP000799439">
    <property type="component" value="Unassembled WGS sequence"/>
</dbReference>
<evidence type="ECO:0000313" key="2">
    <source>
        <dbReference type="Proteomes" id="UP000799439"/>
    </source>
</evidence>